<dbReference type="OrthoDB" id="5347452at2759"/>
<feature type="transmembrane region" description="Helical" evidence="2">
    <location>
        <begin position="174"/>
        <end position="196"/>
    </location>
</feature>
<keyword evidence="3" id="KW-0732">Signal</keyword>
<evidence type="ECO:0008006" key="6">
    <source>
        <dbReference type="Google" id="ProtNLM"/>
    </source>
</evidence>
<proteinExistence type="predicted"/>
<name>A0A8H7TCT3_9HELO</name>
<dbReference type="AlphaFoldDB" id="A0A8H7TCT3"/>
<feature type="compositionally biased region" description="Basic and acidic residues" evidence="1">
    <location>
        <begin position="231"/>
        <end position="250"/>
    </location>
</feature>
<reference evidence="4" key="1">
    <citation type="submission" date="2021-02" db="EMBL/GenBank/DDBJ databases">
        <title>Genome sequence Cadophora malorum strain M34.</title>
        <authorList>
            <person name="Stefanovic E."/>
            <person name="Vu D."/>
            <person name="Scully C."/>
            <person name="Dijksterhuis J."/>
            <person name="Roader J."/>
            <person name="Houbraken J."/>
        </authorList>
    </citation>
    <scope>NUCLEOTIDE SEQUENCE</scope>
    <source>
        <strain evidence="4">M34</strain>
    </source>
</reference>
<evidence type="ECO:0000256" key="1">
    <source>
        <dbReference type="SAM" id="MobiDB-lite"/>
    </source>
</evidence>
<sequence>MLSQASFTVCLFAFSTSISALALNNIPAEATAASNVLVNLDFPTPTPAPSDHELRRRQEAQRTFTSGIYIFCNTIAFPTPSLSAFYCNYISNYEPVPALTAFSGQGDREFTPTVQALPTATLSSSLSSVVSTTAVSSSGLGGSSTAANPSASAAGSEDDGGDGGSNDGVNKGAIIGGVIGGIAGLALLVAGVFFVLRRRKGNAGKGEEVAKAEAGTDAQAAKETSSSHGSENGKSEVKVPVVEEKKVAAK</sequence>
<evidence type="ECO:0000313" key="5">
    <source>
        <dbReference type="Proteomes" id="UP000664132"/>
    </source>
</evidence>
<feature type="region of interest" description="Disordered" evidence="1">
    <location>
        <begin position="204"/>
        <end position="250"/>
    </location>
</feature>
<keyword evidence="2" id="KW-0472">Membrane</keyword>
<feature type="region of interest" description="Disordered" evidence="1">
    <location>
        <begin position="136"/>
        <end position="165"/>
    </location>
</feature>
<dbReference type="Proteomes" id="UP000664132">
    <property type="component" value="Unassembled WGS sequence"/>
</dbReference>
<gene>
    <name evidence="4" type="ORF">IFR04_010384</name>
</gene>
<keyword evidence="5" id="KW-1185">Reference proteome</keyword>
<accession>A0A8H7TCT3</accession>
<feature type="chain" id="PRO_5034931354" description="Mid2 domain-containing protein" evidence="3">
    <location>
        <begin position="21"/>
        <end position="250"/>
    </location>
</feature>
<feature type="compositionally biased region" description="Low complexity" evidence="1">
    <location>
        <begin position="136"/>
        <end position="155"/>
    </location>
</feature>
<protein>
    <recommendedName>
        <fullName evidence="6">Mid2 domain-containing protein</fullName>
    </recommendedName>
</protein>
<keyword evidence="2" id="KW-1133">Transmembrane helix</keyword>
<dbReference type="EMBL" id="JAFJYH010000185">
    <property type="protein sequence ID" value="KAG4416466.1"/>
    <property type="molecule type" value="Genomic_DNA"/>
</dbReference>
<feature type="signal peptide" evidence="3">
    <location>
        <begin position="1"/>
        <end position="20"/>
    </location>
</feature>
<keyword evidence="2" id="KW-0812">Transmembrane</keyword>
<evidence type="ECO:0000256" key="2">
    <source>
        <dbReference type="SAM" id="Phobius"/>
    </source>
</evidence>
<evidence type="ECO:0000313" key="4">
    <source>
        <dbReference type="EMBL" id="KAG4416466.1"/>
    </source>
</evidence>
<organism evidence="4 5">
    <name type="scientific">Cadophora malorum</name>
    <dbReference type="NCBI Taxonomy" id="108018"/>
    <lineage>
        <taxon>Eukaryota</taxon>
        <taxon>Fungi</taxon>
        <taxon>Dikarya</taxon>
        <taxon>Ascomycota</taxon>
        <taxon>Pezizomycotina</taxon>
        <taxon>Leotiomycetes</taxon>
        <taxon>Helotiales</taxon>
        <taxon>Ploettnerulaceae</taxon>
        <taxon>Cadophora</taxon>
    </lineage>
</organism>
<evidence type="ECO:0000256" key="3">
    <source>
        <dbReference type="SAM" id="SignalP"/>
    </source>
</evidence>
<comment type="caution">
    <text evidence="4">The sequence shown here is derived from an EMBL/GenBank/DDBJ whole genome shotgun (WGS) entry which is preliminary data.</text>
</comment>